<proteinExistence type="predicted"/>
<evidence type="ECO:0000256" key="1">
    <source>
        <dbReference type="SAM" id="Phobius"/>
    </source>
</evidence>
<keyword evidence="1" id="KW-1133">Transmembrane helix</keyword>
<accession>A0A3N1CTY8</accession>
<gene>
    <name evidence="2" type="ORF">EDD29_2300</name>
</gene>
<keyword evidence="3" id="KW-1185">Reference proteome</keyword>
<feature type="transmembrane region" description="Helical" evidence="1">
    <location>
        <begin position="86"/>
        <end position="109"/>
    </location>
</feature>
<organism evidence="2 3">
    <name type="scientific">Actinocorallia herbida</name>
    <dbReference type="NCBI Taxonomy" id="58109"/>
    <lineage>
        <taxon>Bacteria</taxon>
        <taxon>Bacillati</taxon>
        <taxon>Actinomycetota</taxon>
        <taxon>Actinomycetes</taxon>
        <taxon>Streptosporangiales</taxon>
        <taxon>Thermomonosporaceae</taxon>
        <taxon>Actinocorallia</taxon>
    </lineage>
</organism>
<reference evidence="2 3" key="1">
    <citation type="submission" date="2018-11" db="EMBL/GenBank/DDBJ databases">
        <title>Sequencing the genomes of 1000 actinobacteria strains.</title>
        <authorList>
            <person name="Klenk H.-P."/>
        </authorList>
    </citation>
    <scope>NUCLEOTIDE SEQUENCE [LARGE SCALE GENOMIC DNA]</scope>
    <source>
        <strain evidence="2 3">DSM 44254</strain>
    </source>
</reference>
<comment type="caution">
    <text evidence="2">The sequence shown here is derived from an EMBL/GenBank/DDBJ whole genome shotgun (WGS) entry which is preliminary data.</text>
</comment>
<dbReference type="AlphaFoldDB" id="A0A3N1CTY8"/>
<keyword evidence="1" id="KW-0472">Membrane</keyword>
<evidence type="ECO:0000313" key="3">
    <source>
        <dbReference type="Proteomes" id="UP000272400"/>
    </source>
</evidence>
<dbReference type="EMBL" id="RJKE01000001">
    <property type="protein sequence ID" value="ROO84772.1"/>
    <property type="molecule type" value="Genomic_DNA"/>
</dbReference>
<evidence type="ECO:0000313" key="2">
    <source>
        <dbReference type="EMBL" id="ROO84772.1"/>
    </source>
</evidence>
<feature type="transmembrane region" description="Helical" evidence="1">
    <location>
        <begin position="47"/>
        <end position="74"/>
    </location>
</feature>
<protein>
    <submittedName>
        <fullName evidence="2">Uncharacterized protein</fullName>
    </submittedName>
</protein>
<dbReference type="RefSeq" id="WP_148085924.1">
    <property type="nucleotide sequence ID" value="NZ_RJKE01000001.1"/>
</dbReference>
<name>A0A3N1CTY8_9ACTN</name>
<keyword evidence="1" id="KW-0812">Transmembrane</keyword>
<sequence>MPVGLVGLAGGVPGALLLAVANAIVRGAAYRPDGPADLDAKAFTDDGFGFAVMVRAVFRVVLGGFLVVAVPGVLRVLRVGRRGPYWLLLCVFCVSPYAAAELSTGAGLFPHGILF</sequence>
<dbReference type="Proteomes" id="UP000272400">
    <property type="component" value="Unassembled WGS sequence"/>
</dbReference>